<dbReference type="SUPFAM" id="SSF53187">
    <property type="entry name" value="Zn-dependent exopeptidases"/>
    <property type="match status" value="1"/>
</dbReference>
<comment type="caution">
    <text evidence="8">The sequence shown here is derived from an EMBL/GenBank/DDBJ whole genome shotgun (WGS) entry which is preliminary data.</text>
</comment>
<dbReference type="EMBL" id="CATQJA010001009">
    <property type="protein sequence ID" value="CAJ0565208.1"/>
    <property type="molecule type" value="Genomic_DNA"/>
</dbReference>
<dbReference type="GO" id="GO:0004181">
    <property type="term" value="F:metallocarboxypeptidase activity"/>
    <property type="evidence" value="ECO:0007669"/>
    <property type="project" value="InterPro"/>
</dbReference>
<keyword evidence="3" id="KW-0378">Hydrolase</keyword>
<dbReference type="AlphaFoldDB" id="A0AA36FRZ5"/>
<keyword evidence="3" id="KW-0121">Carboxypeptidase</keyword>
<comment type="similarity">
    <text evidence="2 6">Belongs to the peptidase M14 family.</text>
</comment>
<evidence type="ECO:0000313" key="9">
    <source>
        <dbReference type="Proteomes" id="UP001177023"/>
    </source>
</evidence>
<dbReference type="PANTHER" id="PTHR11532:SF62">
    <property type="entry name" value="CARBOXYPEPTIDASE D"/>
    <property type="match status" value="1"/>
</dbReference>
<evidence type="ECO:0000313" key="8">
    <source>
        <dbReference type="EMBL" id="CAJ0565208.1"/>
    </source>
</evidence>
<accession>A0AA36FRZ5</accession>
<keyword evidence="3" id="KW-0645">Protease</keyword>
<keyword evidence="9" id="KW-1185">Reference proteome</keyword>
<reference evidence="8" key="1">
    <citation type="submission" date="2023-06" db="EMBL/GenBank/DDBJ databases">
        <authorList>
            <person name="Delattre M."/>
        </authorList>
    </citation>
    <scope>NUCLEOTIDE SEQUENCE</scope>
    <source>
        <strain evidence="8">AF72</strain>
    </source>
</reference>
<dbReference type="GO" id="GO:0016485">
    <property type="term" value="P:protein processing"/>
    <property type="evidence" value="ECO:0007669"/>
    <property type="project" value="TreeGrafter"/>
</dbReference>
<protein>
    <recommendedName>
        <fullName evidence="7">Peptidase M14 domain-containing protein</fullName>
    </recommendedName>
</protein>
<name>A0AA36FRZ5_9BILA</name>
<dbReference type="Pfam" id="PF00246">
    <property type="entry name" value="Peptidase_M14"/>
    <property type="match status" value="2"/>
</dbReference>
<dbReference type="Gene3D" id="3.40.630.10">
    <property type="entry name" value="Zn peptidases"/>
    <property type="match status" value="2"/>
</dbReference>
<evidence type="ECO:0000256" key="5">
    <source>
        <dbReference type="ARBA" id="ARBA00022833"/>
    </source>
</evidence>
<dbReference type="PRINTS" id="PR00765">
    <property type="entry name" value="CRBOXYPTASEA"/>
</dbReference>
<evidence type="ECO:0000256" key="2">
    <source>
        <dbReference type="ARBA" id="ARBA00005988"/>
    </source>
</evidence>
<dbReference type="PANTHER" id="PTHR11532">
    <property type="entry name" value="PROTEASE M14 CARBOXYPEPTIDASE"/>
    <property type="match status" value="1"/>
</dbReference>
<evidence type="ECO:0000256" key="4">
    <source>
        <dbReference type="ARBA" id="ARBA00022723"/>
    </source>
</evidence>
<dbReference type="GO" id="GO:0005615">
    <property type="term" value="C:extracellular space"/>
    <property type="evidence" value="ECO:0007669"/>
    <property type="project" value="TreeGrafter"/>
</dbReference>
<keyword evidence="5" id="KW-0862">Zinc</keyword>
<dbReference type="PROSITE" id="PS00132">
    <property type="entry name" value="CARBOXYPEPT_ZN_1"/>
    <property type="match status" value="1"/>
</dbReference>
<dbReference type="GO" id="GO:0006518">
    <property type="term" value="P:peptide metabolic process"/>
    <property type="evidence" value="ECO:0007669"/>
    <property type="project" value="TreeGrafter"/>
</dbReference>
<gene>
    <name evidence="8" type="ORF">MSPICULIGERA_LOCUS3860</name>
</gene>
<comment type="cofactor">
    <cofactor evidence="1">
        <name>Zn(2+)</name>
        <dbReference type="ChEBI" id="CHEBI:29105"/>
    </cofactor>
</comment>
<dbReference type="PROSITE" id="PS00133">
    <property type="entry name" value="CARBOXYPEPT_ZN_2"/>
    <property type="match status" value="1"/>
</dbReference>
<evidence type="ECO:0000259" key="7">
    <source>
        <dbReference type="PROSITE" id="PS52035"/>
    </source>
</evidence>
<dbReference type="InterPro" id="IPR050753">
    <property type="entry name" value="Peptidase_M14_domain"/>
</dbReference>
<dbReference type="Proteomes" id="UP001177023">
    <property type="component" value="Unassembled WGS sequence"/>
</dbReference>
<feature type="non-terminal residue" evidence="8">
    <location>
        <position position="264"/>
    </location>
</feature>
<evidence type="ECO:0000256" key="6">
    <source>
        <dbReference type="PROSITE-ProRule" id="PRU01379"/>
    </source>
</evidence>
<dbReference type="InterPro" id="IPR057246">
    <property type="entry name" value="CARBOXYPEPT_ZN_1"/>
</dbReference>
<dbReference type="InterPro" id="IPR057247">
    <property type="entry name" value="CARBOXYPEPT_ZN_2"/>
</dbReference>
<proteinExistence type="inferred from homology"/>
<evidence type="ECO:0000256" key="3">
    <source>
        <dbReference type="ARBA" id="ARBA00022645"/>
    </source>
</evidence>
<dbReference type="InterPro" id="IPR000834">
    <property type="entry name" value="Peptidase_M14"/>
</dbReference>
<dbReference type="GO" id="GO:0008270">
    <property type="term" value="F:zinc ion binding"/>
    <property type="evidence" value="ECO:0007669"/>
    <property type="project" value="InterPro"/>
</dbReference>
<comment type="caution">
    <text evidence="6">Lacks conserved residue(s) required for the propagation of feature annotation.</text>
</comment>
<dbReference type="SMART" id="SM00631">
    <property type="entry name" value="Zn_pept"/>
    <property type="match status" value="1"/>
</dbReference>
<evidence type="ECO:0000256" key="1">
    <source>
        <dbReference type="ARBA" id="ARBA00001947"/>
    </source>
</evidence>
<organism evidence="8 9">
    <name type="scientific">Mesorhabditis spiculigera</name>
    <dbReference type="NCBI Taxonomy" id="96644"/>
    <lineage>
        <taxon>Eukaryota</taxon>
        <taxon>Metazoa</taxon>
        <taxon>Ecdysozoa</taxon>
        <taxon>Nematoda</taxon>
        <taxon>Chromadorea</taxon>
        <taxon>Rhabditida</taxon>
        <taxon>Rhabditina</taxon>
        <taxon>Rhabditomorpha</taxon>
        <taxon>Rhabditoidea</taxon>
        <taxon>Rhabditidae</taxon>
        <taxon>Mesorhabditinae</taxon>
        <taxon>Mesorhabditis</taxon>
    </lineage>
</organism>
<feature type="non-terminal residue" evidence="8">
    <location>
        <position position="1"/>
    </location>
</feature>
<dbReference type="PROSITE" id="PS52035">
    <property type="entry name" value="PEPTIDASE_M14"/>
    <property type="match status" value="1"/>
</dbReference>
<keyword evidence="4" id="KW-0479">Metal-binding</keyword>
<sequence>IVATDELKKLGQQDALHQYFGTFIDDREMFPSQDTMKNRVGPFDEVPSELLVNHDYTEMTAFLKKTALNYPDITYLYSAGKSVEGRDLWVLIVSDKPREHELLEPEVKIVANMHGNEVVGREACIYLIDIFTRNYGKNEWITRYVNDTRLHLMLSMNPDGHEKGIAGDRMGYTEMSGGKEPEPETVAVMKWLQQYPFVLSTNLHGGSLVANYPWDDSVTGRDGEYTPTKDDVLFVGLAYRYARAHPNMWKTGRRCGLQVDGDTF</sequence>
<feature type="domain" description="Peptidase M14" evidence="7">
    <location>
        <begin position="52"/>
        <end position="264"/>
    </location>
</feature>